<evidence type="ECO:0000313" key="1">
    <source>
        <dbReference type="EMBL" id="GAG63393.1"/>
    </source>
</evidence>
<gene>
    <name evidence="1" type="ORF">S01H4_17635</name>
</gene>
<comment type="caution">
    <text evidence="1">The sequence shown here is derived from an EMBL/GenBank/DDBJ whole genome shotgun (WGS) entry which is preliminary data.</text>
</comment>
<dbReference type="EMBL" id="BART01007781">
    <property type="protein sequence ID" value="GAG63393.1"/>
    <property type="molecule type" value="Genomic_DNA"/>
</dbReference>
<organism evidence="1">
    <name type="scientific">marine sediment metagenome</name>
    <dbReference type="NCBI Taxonomy" id="412755"/>
    <lineage>
        <taxon>unclassified sequences</taxon>
        <taxon>metagenomes</taxon>
        <taxon>ecological metagenomes</taxon>
    </lineage>
</organism>
<protein>
    <submittedName>
        <fullName evidence="1">Uncharacterized protein</fullName>
    </submittedName>
</protein>
<sequence length="43" mass="5106">MEIDNLKIEKIKEEKRHGKLKISKEELISILKQELAKLNVEFV</sequence>
<proteinExistence type="predicted"/>
<reference evidence="1" key="1">
    <citation type="journal article" date="2014" name="Front. Microbiol.">
        <title>High frequency of phylogenetically diverse reductive dehalogenase-homologous genes in deep subseafloor sedimentary metagenomes.</title>
        <authorList>
            <person name="Kawai M."/>
            <person name="Futagami T."/>
            <person name="Toyoda A."/>
            <person name="Takaki Y."/>
            <person name="Nishi S."/>
            <person name="Hori S."/>
            <person name="Arai W."/>
            <person name="Tsubouchi T."/>
            <person name="Morono Y."/>
            <person name="Uchiyama I."/>
            <person name="Ito T."/>
            <person name="Fujiyama A."/>
            <person name="Inagaki F."/>
            <person name="Takami H."/>
        </authorList>
    </citation>
    <scope>NUCLEOTIDE SEQUENCE</scope>
    <source>
        <strain evidence="1">Expedition CK06-06</strain>
    </source>
</reference>
<dbReference type="AlphaFoldDB" id="X0ZSI0"/>
<accession>X0ZSI0</accession>
<name>X0ZSI0_9ZZZZ</name>